<dbReference type="GO" id="GO:0003700">
    <property type="term" value="F:DNA-binding transcription factor activity"/>
    <property type="evidence" value="ECO:0007669"/>
    <property type="project" value="InterPro"/>
</dbReference>
<dbReference type="Gene3D" id="1.10.10.10">
    <property type="entry name" value="Winged helix-like DNA-binding domain superfamily/Winged helix DNA-binding domain"/>
    <property type="match status" value="1"/>
</dbReference>
<evidence type="ECO:0000256" key="2">
    <source>
        <dbReference type="ARBA" id="ARBA00023125"/>
    </source>
</evidence>
<dbReference type="InterPro" id="IPR036388">
    <property type="entry name" value="WH-like_DNA-bd_sf"/>
</dbReference>
<keyword evidence="6" id="KW-0346">Stress response</keyword>
<gene>
    <name evidence="6" type="ORF">QTG54_011678</name>
</gene>
<keyword evidence="3" id="KW-0539">Nucleus</keyword>
<dbReference type="SUPFAM" id="SSF46785">
    <property type="entry name" value="Winged helix' DNA-binding domain"/>
    <property type="match status" value="1"/>
</dbReference>
<dbReference type="EMBL" id="JATAAI010000025">
    <property type="protein sequence ID" value="KAK1737392.1"/>
    <property type="molecule type" value="Genomic_DNA"/>
</dbReference>
<dbReference type="InterPro" id="IPR000232">
    <property type="entry name" value="HSF_DNA-bd"/>
</dbReference>
<evidence type="ECO:0000256" key="1">
    <source>
        <dbReference type="ARBA" id="ARBA00004123"/>
    </source>
</evidence>
<name>A0AAD8Y1N3_9STRA</name>
<dbReference type="InterPro" id="IPR036390">
    <property type="entry name" value="WH_DNA-bd_sf"/>
</dbReference>
<evidence type="ECO:0000256" key="3">
    <source>
        <dbReference type="ARBA" id="ARBA00023242"/>
    </source>
</evidence>
<dbReference type="AlphaFoldDB" id="A0AAD8Y1N3"/>
<dbReference type="PANTHER" id="PTHR10015:SF206">
    <property type="entry name" value="HSF-TYPE DNA-BINDING DOMAIN-CONTAINING PROTEIN"/>
    <property type="match status" value="1"/>
</dbReference>
<evidence type="ECO:0000259" key="5">
    <source>
        <dbReference type="Pfam" id="PF00447"/>
    </source>
</evidence>
<sequence length="267" mass="30785">MIEKHIESESERNFPACLHAMVSNEHYSHIISWMPHGRAWKVHNKRLLVGEPILGKILGLPSYASFARELSEWGFKMLHQAGPDYGCYYHECFLRGHPQLTALMKKTAEPDFYAIAKQRPLEKSADVERVLFLADVALQYSFDSSDRGQNEVPAKTASKDPLRLSRKKRSARKKSLKVSPKEKVPDLEDLPPQSEDNPAVIITRLNALMKRTHMTQKQLEKHDKQNGLPRSHAQTMLRSSRSRSQLQKALKKNKRELRKMPKKQDDE</sequence>
<evidence type="ECO:0000313" key="6">
    <source>
        <dbReference type="EMBL" id="KAK1737392.1"/>
    </source>
</evidence>
<reference evidence="6" key="1">
    <citation type="submission" date="2023-06" db="EMBL/GenBank/DDBJ databases">
        <title>Survivors Of The Sea: Transcriptome response of Skeletonema marinoi to long-term dormancy.</title>
        <authorList>
            <person name="Pinder M.I.M."/>
            <person name="Kourtchenko O."/>
            <person name="Robertson E.K."/>
            <person name="Larsson T."/>
            <person name="Maumus F."/>
            <person name="Osuna-Cruz C.M."/>
            <person name="Vancaester E."/>
            <person name="Stenow R."/>
            <person name="Vandepoele K."/>
            <person name="Ploug H."/>
            <person name="Bruchert V."/>
            <person name="Godhe A."/>
            <person name="Topel M."/>
        </authorList>
    </citation>
    <scope>NUCLEOTIDE SEQUENCE</scope>
    <source>
        <strain evidence="6">R05AC</strain>
    </source>
</reference>
<keyword evidence="7" id="KW-1185">Reference proteome</keyword>
<dbReference type="FunFam" id="1.10.10.10:FF:000479">
    <property type="entry name" value="Predicted protein"/>
    <property type="match status" value="1"/>
</dbReference>
<dbReference type="Pfam" id="PF00447">
    <property type="entry name" value="HSF_DNA-bind"/>
    <property type="match status" value="1"/>
</dbReference>
<comment type="caution">
    <text evidence="6">The sequence shown here is derived from an EMBL/GenBank/DDBJ whole genome shotgun (WGS) entry which is preliminary data.</text>
</comment>
<protein>
    <submittedName>
        <fullName evidence="6">Heat shock factor family protein</fullName>
    </submittedName>
</protein>
<evidence type="ECO:0000313" key="7">
    <source>
        <dbReference type="Proteomes" id="UP001224775"/>
    </source>
</evidence>
<feature type="compositionally biased region" description="Basic residues" evidence="4">
    <location>
        <begin position="164"/>
        <end position="176"/>
    </location>
</feature>
<comment type="subcellular location">
    <subcellularLocation>
        <location evidence="1">Nucleus</location>
    </subcellularLocation>
</comment>
<feature type="compositionally biased region" description="Basic and acidic residues" evidence="4">
    <location>
        <begin position="258"/>
        <end position="267"/>
    </location>
</feature>
<dbReference type="GO" id="GO:0005634">
    <property type="term" value="C:nucleus"/>
    <property type="evidence" value="ECO:0007669"/>
    <property type="project" value="UniProtKB-SubCell"/>
</dbReference>
<feature type="region of interest" description="Disordered" evidence="4">
    <location>
        <begin position="145"/>
        <end position="199"/>
    </location>
</feature>
<keyword evidence="2" id="KW-0238">DNA-binding</keyword>
<dbReference type="GO" id="GO:0043565">
    <property type="term" value="F:sequence-specific DNA binding"/>
    <property type="evidence" value="ECO:0007669"/>
    <property type="project" value="InterPro"/>
</dbReference>
<dbReference type="Proteomes" id="UP001224775">
    <property type="component" value="Unassembled WGS sequence"/>
</dbReference>
<evidence type="ECO:0000256" key="4">
    <source>
        <dbReference type="SAM" id="MobiDB-lite"/>
    </source>
</evidence>
<organism evidence="6 7">
    <name type="scientific">Skeletonema marinoi</name>
    <dbReference type="NCBI Taxonomy" id="267567"/>
    <lineage>
        <taxon>Eukaryota</taxon>
        <taxon>Sar</taxon>
        <taxon>Stramenopiles</taxon>
        <taxon>Ochrophyta</taxon>
        <taxon>Bacillariophyta</taxon>
        <taxon>Coscinodiscophyceae</taxon>
        <taxon>Thalassiosirophycidae</taxon>
        <taxon>Thalassiosirales</taxon>
        <taxon>Skeletonemataceae</taxon>
        <taxon>Skeletonema</taxon>
        <taxon>Skeletonema marinoi-dohrnii complex</taxon>
    </lineage>
</organism>
<feature type="domain" description="HSF-type DNA-binding" evidence="5">
    <location>
        <begin position="14"/>
        <end position="106"/>
    </location>
</feature>
<accession>A0AAD8Y1N3</accession>
<feature type="region of interest" description="Disordered" evidence="4">
    <location>
        <begin position="214"/>
        <end position="267"/>
    </location>
</feature>
<dbReference type="PANTHER" id="PTHR10015">
    <property type="entry name" value="HEAT SHOCK TRANSCRIPTION FACTOR"/>
    <property type="match status" value="1"/>
</dbReference>
<proteinExistence type="predicted"/>